<keyword evidence="1" id="KW-1133">Transmembrane helix</keyword>
<keyword evidence="1" id="KW-0812">Transmembrane</keyword>
<dbReference type="Proteomes" id="UP000236845">
    <property type="component" value="Unassembled WGS sequence"/>
</dbReference>
<dbReference type="PROSITE" id="PS00409">
    <property type="entry name" value="PROKAR_NTER_METHYL"/>
    <property type="match status" value="1"/>
</dbReference>
<dbReference type="AlphaFoldDB" id="A0A2H0YQD8"/>
<evidence type="ECO:0000313" key="2">
    <source>
        <dbReference type="EMBL" id="PIS40707.1"/>
    </source>
</evidence>
<sequence>MNFNRKNINNQHEKLFLKSGAGFTLIEVIVATAVFSMAMVLATTVFVVFIQQQRRTITQQEMQNDARSVIEEIAQKLREGVADYAYYSYNFAGVSQKLFSPLSGSDNDCLVIRDALNVQFYYRLDFNAKKIQKYSPATPGIVACNTISANNWVDITPASLTIDGFSIFISPSQNPFLGNNYKACGTVGSAGPPVVQPTPIDADCANPADWGTYCAKADGTCAYQRGYSCYCTPQRFGDVVPLHPKVTFSLTVSRMSNQLTLSETYQTTITSRIFKNFDKLNRYAP</sequence>
<feature type="transmembrane region" description="Helical" evidence="1">
    <location>
        <begin position="21"/>
        <end position="50"/>
    </location>
</feature>
<protein>
    <submittedName>
        <fullName evidence="2">Uncharacterized protein</fullName>
    </submittedName>
</protein>
<evidence type="ECO:0000256" key="1">
    <source>
        <dbReference type="SAM" id="Phobius"/>
    </source>
</evidence>
<name>A0A2H0YQD8_9BACT</name>
<reference evidence="3" key="1">
    <citation type="submission" date="2017-09" db="EMBL/GenBank/DDBJ databases">
        <title>Depth-based differentiation of microbial function through sediment-hosted aquifers and enrichment of novel symbionts in the deep terrestrial subsurface.</title>
        <authorList>
            <person name="Probst A.J."/>
            <person name="Ladd B."/>
            <person name="Jarett J.K."/>
            <person name="Geller-Mcgrath D.E."/>
            <person name="Sieber C.M.K."/>
            <person name="Emerson J.B."/>
            <person name="Anantharaman K."/>
            <person name="Thomas B.C."/>
            <person name="Malmstrom R."/>
            <person name="Stieglmeier M."/>
            <person name="Klingl A."/>
            <person name="Woyke T."/>
            <person name="Ryan C.M."/>
            <person name="Banfield J.F."/>
        </authorList>
    </citation>
    <scope>NUCLEOTIDE SEQUENCE [LARGE SCALE GENOMIC DNA]</scope>
</reference>
<proteinExistence type="predicted"/>
<dbReference type="EMBL" id="PEXW01000040">
    <property type="protein sequence ID" value="PIS40707.1"/>
    <property type="molecule type" value="Genomic_DNA"/>
</dbReference>
<dbReference type="Pfam" id="PF07963">
    <property type="entry name" value="N_methyl"/>
    <property type="match status" value="1"/>
</dbReference>
<dbReference type="NCBIfam" id="TIGR02532">
    <property type="entry name" value="IV_pilin_GFxxxE"/>
    <property type="match status" value="1"/>
</dbReference>
<gene>
    <name evidence="2" type="ORF">COT26_01875</name>
</gene>
<keyword evidence="1" id="KW-0472">Membrane</keyword>
<comment type="caution">
    <text evidence="2">The sequence shown here is derived from an EMBL/GenBank/DDBJ whole genome shotgun (WGS) entry which is preliminary data.</text>
</comment>
<evidence type="ECO:0000313" key="3">
    <source>
        <dbReference type="Proteomes" id="UP000236845"/>
    </source>
</evidence>
<accession>A0A2H0YQD8</accession>
<dbReference type="InterPro" id="IPR012902">
    <property type="entry name" value="N_methyl_site"/>
</dbReference>
<organism evidence="2 3">
    <name type="scientific">Candidatus Kerfeldbacteria bacterium CG08_land_8_20_14_0_20_43_14</name>
    <dbReference type="NCBI Taxonomy" id="2014246"/>
    <lineage>
        <taxon>Bacteria</taxon>
        <taxon>Candidatus Kerfeldiibacteriota</taxon>
    </lineage>
</organism>